<dbReference type="InterPro" id="IPR016131">
    <property type="entry name" value="Haemerythrin_Fe_BS"/>
</dbReference>
<dbReference type="PANTHER" id="PTHR37164">
    <property type="entry name" value="BACTERIOHEMERYTHRIN"/>
    <property type="match status" value="1"/>
</dbReference>
<evidence type="ECO:0000256" key="1">
    <source>
        <dbReference type="ARBA" id="ARBA00010587"/>
    </source>
</evidence>
<dbReference type="PROSITE" id="PS00550">
    <property type="entry name" value="HEMERYTHRINS"/>
    <property type="match status" value="1"/>
</dbReference>
<dbReference type="InterPro" id="IPR012827">
    <property type="entry name" value="Hemerythrin_metal-bd"/>
</dbReference>
<keyword evidence="3" id="KW-0408">Iron</keyword>
<dbReference type="Gene3D" id="1.20.120.50">
    <property type="entry name" value="Hemerythrin-like"/>
    <property type="match status" value="1"/>
</dbReference>
<comment type="caution">
    <text evidence="5">The sequence shown here is derived from an EMBL/GenBank/DDBJ whole genome shotgun (WGS) entry which is preliminary data.</text>
</comment>
<gene>
    <name evidence="5" type="ORF">KQI89_14010</name>
</gene>
<dbReference type="InterPro" id="IPR050669">
    <property type="entry name" value="Hemerythrin"/>
</dbReference>
<dbReference type="NCBIfam" id="NF033749">
    <property type="entry name" value="bact_hemeryth"/>
    <property type="match status" value="1"/>
</dbReference>
<dbReference type="InterPro" id="IPR035938">
    <property type="entry name" value="Hemerythrin-like_sf"/>
</dbReference>
<keyword evidence="6" id="KW-1185">Reference proteome</keyword>
<dbReference type="NCBIfam" id="TIGR02481">
    <property type="entry name" value="hemeryth_dom"/>
    <property type="match status" value="1"/>
</dbReference>
<organism evidence="5 6">
    <name type="scientific">Clostridium simiarum</name>
    <dbReference type="NCBI Taxonomy" id="2841506"/>
    <lineage>
        <taxon>Bacteria</taxon>
        <taxon>Bacillati</taxon>
        <taxon>Bacillota</taxon>
        <taxon>Clostridia</taxon>
        <taxon>Eubacteriales</taxon>
        <taxon>Clostridiaceae</taxon>
        <taxon>Clostridium</taxon>
    </lineage>
</organism>
<evidence type="ECO:0000256" key="2">
    <source>
        <dbReference type="ARBA" id="ARBA00022723"/>
    </source>
</evidence>
<dbReference type="RefSeq" id="WP_032120788.1">
    <property type="nucleotide sequence ID" value="NZ_JAHLQL010000005.1"/>
</dbReference>
<dbReference type="InterPro" id="IPR012312">
    <property type="entry name" value="Hemerythrin-like"/>
</dbReference>
<dbReference type="EMBL" id="JAHLQL010000005">
    <property type="protein sequence ID" value="MBU5592864.1"/>
    <property type="molecule type" value="Genomic_DNA"/>
</dbReference>
<name>A0ABS6F314_9CLOT</name>
<dbReference type="CDD" id="cd12107">
    <property type="entry name" value="Hemerythrin"/>
    <property type="match status" value="1"/>
</dbReference>
<dbReference type="Proteomes" id="UP000736583">
    <property type="component" value="Unassembled WGS sequence"/>
</dbReference>
<proteinExistence type="inferred from homology"/>
<comment type="similarity">
    <text evidence="1">Belongs to the hemerythrin family.</text>
</comment>
<evidence type="ECO:0000256" key="3">
    <source>
        <dbReference type="ARBA" id="ARBA00023004"/>
    </source>
</evidence>
<reference evidence="5 6" key="1">
    <citation type="submission" date="2021-06" db="EMBL/GenBank/DDBJ databases">
        <authorList>
            <person name="Sun Q."/>
            <person name="Li D."/>
        </authorList>
    </citation>
    <scope>NUCLEOTIDE SEQUENCE [LARGE SCALE GENOMIC DNA]</scope>
    <source>
        <strain evidence="5 6">MSJ-4</strain>
    </source>
</reference>
<dbReference type="SUPFAM" id="SSF47188">
    <property type="entry name" value="Hemerythrin-like"/>
    <property type="match status" value="1"/>
</dbReference>
<feature type="domain" description="Hemerythrin-like" evidence="4">
    <location>
        <begin position="12"/>
        <end position="133"/>
    </location>
</feature>
<evidence type="ECO:0000313" key="5">
    <source>
        <dbReference type="EMBL" id="MBU5592864.1"/>
    </source>
</evidence>
<accession>A0ABS6F314</accession>
<protein>
    <submittedName>
        <fullName evidence="5">Bacteriohemerythrin</fullName>
    </submittedName>
</protein>
<dbReference type="Pfam" id="PF01814">
    <property type="entry name" value="Hemerythrin"/>
    <property type="match status" value="1"/>
</dbReference>
<sequence length="139" mass="16660">MFDWKESYSVNIKEIDDQHKELFKIGNKLSSYIKGYDSLEDHYDEIKEVFKELKYYTIYHFRYEEELMRANGYEDIGAHKAQHDAFIDKLVQLESGGDIYINQKNAMINTLSFLLDWISNHILKTDMRYKPILNEKGIY</sequence>
<evidence type="ECO:0000313" key="6">
    <source>
        <dbReference type="Proteomes" id="UP000736583"/>
    </source>
</evidence>
<evidence type="ECO:0000259" key="4">
    <source>
        <dbReference type="Pfam" id="PF01814"/>
    </source>
</evidence>
<dbReference type="PANTHER" id="PTHR37164:SF1">
    <property type="entry name" value="BACTERIOHEMERYTHRIN"/>
    <property type="match status" value="1"/>
</dbReference>
<keyword evidence="2" id="KW-0479">Metal-binding</keyword>